<reference evidence="5" key="1">
    <citation type="journal article" date="2019" name="Plant J.">
        <title>Chlorella vulgaris genome assembly and annotation reveals the molecular basis for metabolic acclimation to high light conditions.</title>
        <authorList>
            <person name="Cecchin M."/>
            <person name="Marcolungo L."/>
            <person name="Rossato M."/>
            <person name="Girolomoni L."/>
            <person name="Cosentino E."/>
            <person name="Cuine S."/>
            <person name="Li-Beisson Y."/>
            <person name="Delledonne M."/>
            <person name="Ballottari M."/>
        </authorList>
    </citation>
    <scope>NUCLEOTIDE SEQUENCE</scope>
    <source>
        <strain evidence="5">211/11P</strain>
    </source>
</reference>
<keyword evidence="6" id="KW-1185">Reference proteome</keyword>
<proteinExistence type="inferred from homology"/>
<feature type="compositionally biased region" description="Polar residues" evidence="2">
    <location>
        <begin position="644"/>
        <end position="653"/>
    </location>
</feature>
<evidence type="ECO:0008006" key="7">
    <source>
        <dbReference type="Google" id="ProtNLM"/>
    </source>
</evidence>
<name>A0A9D4TWM3_CHLVU</name>
<dbReference type="InterPro" id="IPR028091">
    <property type="entry name" value="FAM91_N_dom"/>
</dbReference>
<comment type="similarity">
    <text evidence="1">Belongs to the FAM91 family.</text>
</comment>
<dbReference type="OrthoDB" id="514016at2759"/>
<evidence type="ECO:0000256" key="1">
    <source>
        <dbReference type="ARBA" id="ARBA00010319"/>
    </source>
</evidence>
<protein>
    <recommendedName>
        <fullName evidence="7">Protein FAM91A1</fullName>
    </recommendedName>
</protein>
<dbReference type="AlphaFoldDB" id="A0A9D4TWM3"/>
<feature type="domain" description="FAM91 C-terminal" evidence="4">
    <location>
        <begin position="372"/>
        <end position="595"/>
    </location>
</feature>
<reference evidence="5" key="2">
    <citation type="submission" date="2020-11" db="EMBL/GenBank/DDBJ databases">
        <authorList>
            <person name="Cecchin M."/>
            <person name="Marcolungo L."/>
            <person name="Rossato M."/>
            <person name="Girolomoni L."/>
            <person name="Cosentino E."/>
            <person name="Cuine S."/>
            <person name="Li-Beisson Y."/>
            <person name="Delledonne M."/>
            <person name="Ballottari M."/>
        </authorList>
    </citation>
    <scope>NUCLEOTIDE SEQUENCE</scope>
    <source>
        <strain evidence="5">211/11P</strain>
        <tissue evidence="5">Whole cell</tissue>
    </source>
</reference>
<evidence type="ECO:0000256" key="2">
    <source>
        <dbReference type="SAM" id="MobiDB-lite"/>
    </source>
</evidence>
<dbReference type="PANTHER" id="PTHR28441:SF2">
    <property type="entry name" value="PROTEIN FAM91A1"/>
    <property type="match status" value="1"/>
</dbReference>
<sequence length="819" mass="87166">MATEEYLTKSIASGKRYHELPDRFRQAVPEEDWKRRVKEYCIGRGFSWVASVASTACPEAEYYEDLLRFYRQQKRLFPYHLGEYVCRHLRLTPFQYYVNILYDSMKEDHPYDSIPNFTAADIVRIMGIGRNEYIATMVQAKSKKLMWRMNKGIVKDLLPQAPLNIQIEPWWLVHVVNLGESEYRQLDPTEATVCHIAARPGGARYSDLNGTAVRQLYQRGLVWLDVPVRPEDQLSIPPLEGFVSNKTTTAATAQDPLETLLYQIFVAASDHVTVAKLADILNVDVATLRVSISMACRLRFCRKLDTGSSAGAEDGGGMGSPNASMAAGALGALDLDAMLRSPEVGPIDSPKEGSFHGGELAGGGGAAGGTGIAFVVDAEVTGYLMMGALTPNCKKHSVTLFEGGRVYGAEVIAELIEELHASVEMSQGFEGEMKSLVDYARSLAVVLECVQACAGGRPIELLRKESLAGMPPPQAFRILSHSYGVVLPITSLAFPPLPLSNARPASPVNYGPLPAAQTPWLQLLLYTATGSGPLSLVLAAGQQLRRLPSQLHGATHVLLWPWDAAAVRVQNPPVVVEAPFLLHSLNEYLQRSALLDAATAALATDAVASSDGSGPGQLPGASAASGDSWNPFELAEPLPGGSERGSNLSSHQRSMPQRVVGFLPSGEAQQVQLPAGRSAALHNLGLGGSLGFVRLLQAASSAAAAGNGTQHWLPLMLRLGIPMQPSSLCQAVCESAAAADFLCAGAKQAHRGGQGVLAAALAALAAERGACSSAFAGGGQDDDLGPFVDRPVGTLLFDGSLLSCVQLGDAADGMPLLLA</sequence>
<accession>A0A9D4TWM3</accession>
<dbReference type="InterPro" id="IPR039199">
    <property type="entry name" value="FAM91"/>
</dbReference>
<dbReference type="PANTHER" id="PTHR28441">
    <property type="entry name" value="PROTEIN FAM91A1"/>
    <property type="match status" value="1"/>
</dbReference>
<comment type="caution">
    <text evidence="5">The sequence shown here is derived from an EMBL/GenBank/DDBJ whole genome shotgun (WGS) entry which is preliminary data.</text>
</comment>
<evidence type="ECO:0000259" key="3">
    <source>
        <dbReference type="Pfam" id="PF14647"/>
    </source>
</evidence>
<dbReference type="EMBL" id="SIDB01000002">
    <property type="protein sequence ID" value="KAI3436452.1"/>
    <property type="molecule type" value="Genomic_DNA"/>
</dbReference>
<dbReference type="Proteomes" id="UP001055712">
    <property type="component" value="Unassembled WGS sequence"/>
</dbReference>
<dbReference type="Pfam" id="PF14648">
    <property type="entry name" value="FAM91_C"/>
    <property type="match status" value="1"/>
</dbReference>
<evidence type="ECO:0000259" key="4">
    <source>
        <dbReference type="Pfam" id="PF14648"/>
    </source>
</evidence>
<organism evidence="5 6">
    <name type="scientific">Chlorella vulgaris</name>
    <name type="common">Green alga</name>
    <dbReference type="NCBI Taxonomy" id="3077"/>
    <lineage>
        <taxon>Eukaryota</taxon>
        <taxon>Viridiplantae</taxon>
        <taxon>Chlorophyta</taxon>
        <taxon>core chlorophytes</taxon>
        <taxon>Trebouxiophyceae</taxon>
        <taxon>Chlorellales</taxon>
        <taxon>Chlorellaceae</taxon>
        <taxon>Chlorella clade</taxon>
        <taxon>Chlorella</taxon>
    </lineage>
</organism>
<evidence type="ECO:0000313" key="5">
    <source>
        <dbReference type="EMBL" id="KAI3436452.1"/>
    </source>
</evidence>
<feature type="region of interest" description="Disordered" evidence="2">
    <location>
        <begin position="608"/>
        <end position="653"/>
    </location>
</feature>
<evidence type="ECO:0000313" key="6">
    <source>
        <dbReference type="Proteomes" id="UP001055712"/>
    </source>
</evidence>
<dbReference type="InterPro" id="IPR028097">
    <property type="entry name" value="FAM91_C_dom"/>
</dbReference>
<feature type="domain" description="FAM91 N-terminal" evidence="3">
    <location>
        <begin position="12"/>
        <end position="305"/>
    </location>
</feature>
<gene>
    <name evidence="5" type="ORF">D9Q98_005869</name>
</gene>
<dbReference type="Pfam" id="PF14647">
    <property type="entry name" value="FAM91_N"/>
    <property type="match status" value="1"/>
</dbReference>